<gene>
    <name evidence="4" type="ORF">GCM10009750_01010</name>
</gene>
<dbReference type="Proteomes" id="UP001501746">
    <property type="component" value="Unassembled WGS sequence"/>
</dbReference>
<protein>
    <submittedName>
        <fullName evidence="4">Alpha/beta hydrolase</fullName>
    </submittedName>
</protein>
<dbReference type="InterPro" id="IPR000639">
    <property type="entry name" value="Epox_hydrolase-like"/>
</dbReference>
<dbReference type="PANTHER" id="PTHR43329">
    <property type="entry name" value="EPOXIDE HYDROLASE"/>
    <property type="match status" value="1"/>
</dbReference>
<keyword evidence="1 4" id="KW-0378">Hydrolase</keyword>
<dbReference type="InterPro" id="IPR029058">
    <property type="entry name" value="AB_hydrolase_fold"/>
</dbReference>
<dbReference type="RefSeq" id="WP_212275198.1">
    <property type="nucleotide sequence ID" value="NZ_BAAANK010000001.1"/>
</dbReference>
<dbReference type="GO" id="GO:0016787">
    <property type="term" value="F:hydrolase activity"/>
    <property type="evidence" value="ECO:0007669"/>
    <property type="project" value="UniProtKB-KW"/>
</dbReference>
<evidence type="ECO:0000313" key="4">
    <source>
        <dbReference type="EMBL" id="GAA1822421.1"/>
    </source>
</evidence>
<name>A0ABN2MFG2_9MICO</name>
<feature type="compositionally biased region" description="Polar residues" evidence="2">
    <location>
        <begin position="263"/>
        <end position="272"/>
    </location>
</feature>
<comment type="caution">
    <text evidence="4">The sequence shown here is derived from an EMBL/GenBank/DDBJ whole genome shotgun (WGS) entry which is preliminary data.</text>
</comment>
<sequence length="303" mass="33344">MSGFETVRGSQVEIAYERHGDAEGWPVVLLHGFPYDPRCYDEVAARLAASGADVVVPYLRGYGPSTYLAPDVPRSGQQAALAGDLCDLITGLALDRPIVAGFDWGGRAACVASMLRPDLVSGLVTVGGYNVHDIAAMATVPDEPVEERRNWYQWYFHSERGRAGLDRNRRALARQLWDEWSPTWSEPPGVFESTAGSFDNPDFVATVVHFYRHRYGLVPGDPVHETDEALIARQPPIAVPSSTRQPTRSRRRRPPRRTSSTSLPWSNTGSSMPVTTCRRRPPSPSPTRSSRSMLDAADAGGLR</sequence>
<evidence type="ECO:0000256" key="2">
    <source>
        <dbReference type="SAM" id="MobiDB-lite"/>
    </source>
</evidence>
<feature type="region of interest" description="Disordered" evidence="2">
    <location>
        <begin position="231"/>
        <end position="303"/>
    </location>
</feature>
<evidence type="ECO:0000259" key="3">
    <source>
        <dbReference type="Pfam" id="PF00561"/>
    </source>
</evidence>
<dbReference type="EMBL" id="BAAANK010000001">
    <property type="protein sequence ID" value="GAA1822421.1"/>
    <property type="molecule type" value="Genomic_DNA"/>
</dbReference>
<feature type="domain" description="AB hydrolase-1" evidence="3">
    <location>
        <begin position="26"/>
        <end position="176"/>
    </location>
</feature>
<proteinExistence type="predicted"/>
<reference evidence="4 5" key="1">
    <citation type="journal article" date="2019" name="Int. J. Syst. Evol. Microbiol.">
        <title>The Global Catalogue of Microorganisms (GCM) 10K type strain sequencing project: providing services to taxonomists for standard genome sequencing and annotation.</title>
        <authorList>
            <consortium name="The Broad Institute Genomics Platform"/>
            <consortium name="The Broad Institute Genome Sequencing Center for Infectious Disease"/>
            <person name="Wu L."/>
            <person name="Ma J."/>
        </authorList>
    </citation>
    <scope>NUCLEOTIDE SEQUENCE [LARGE SCALE GENOMIC DNA]</scope>
    <source>
        <strain evidence="4 5">JCM 14323</strain>
    </source>
</reference>
<evidence type="ECO:0000313" key="5">
    <source>
        <dbReference type="Proteomes" id="UP001501746"/>
    </source>
</evidence>
<dbReference type="SUPFAM" id="SSF53474">
    <property type="entry name" value="alpha/beta-Hydrolases"/>
    <property type="match status" value="1"/>
</dbReference>
<dbReference type="Gene3D" id="3.40.50.1820">
    <property type="entry name" value="alpha/beta hydrolase"/>
    <property type="match status" value="1"/>
</dbReference>
<keyword evidence="5" id="KW-1185">Reference proteome</keyword>
<evidence type="ECO:0000256" key="1">
    <source>
        <dbReference type="ARBA" id="ARBA00022801"/>
    </source>
</evidence>
<dbReference type="InterPro" id="IPR000073">
    <property type="entry name" value="AB_hydrolase_1"/>
</dbReference>
<accession>A0ABN2MFG2</accession>
<feature type="compositionally biased region" description="Basic residues" evidence="2">
    <location>
        <begin position="247"/>
        <end position="256"/>
    </location>
</feature>
<dbReference type="Pfam" id="PF00561">
    <property type="entry name" value="Abhydrolase_1"/>
    <property type="match status" value="1"/>
</dbReference>
<organism evidence="4 5">
    <name type="scientific">Agromyces salentinus</name>
    <dbReference type="NCBI Taxonomy" id="269421"/>
    <lineage>
        <taxon>Bacteria</taxon>
        <taxon>Bacillati</taxon>
        <taxon>Actinomycetota</taxon>
        <taxon>Actinomycetes</taxon>
        <taxon>Micrococcales</taxon>
        <taxon>Microbacteriaceae</taxon>
        <taxon>Agromyces</taxon>
    </lineage>
</organism>
<dbReference type="PRINTS" id="PR00412">
    <property type="entry name" value="EPOXHYDRLASE"/>
</dbReference>